<evidence type="ECO:0000256" key="1">
    <source>
        <dbReference type="SAM" id="MobiDB-lite"/>
    </source>
</evidence>
<sequence>MVLPLFVPVPATPVAPALDLTVAGTETAISAEGSKQHTVRPGETAYDIAQRYGISTNALLSRNNLHAKDFIHPGQKLTVPQRSGSHAAKGRQGKTSSRSGSTRTYTVRSGDTLTGIAARHNMSLDRLRSLNNLGNGFIHPGEKLRVSGAPAKPAKRSTSRPANSTYTVRSGDTLSGIATRQGMSVTKLAKLNGISTSKHIHAGQRLTVTGSPKKSSQEGPAATKKNSFAGRTYSDSIVSAAEKNRATLAGRSMPGRAETKAIITRVARQHGVDPSLALAVSYLESGWNQRQVSVANAVGAMQVIPSSGEWTSSLVGRDLDLLDTQDNATAGVVLLKVLTQQASSNSDAIAGYYQGLASVEANGMYDDTKQYVANVKALRKRM</sequence>
<dbReference type="InterPro" id="IPR018392">
    <property type="entry name" value="LysM"/>
</dbReference>
<dbReference type="InterPro" id="IPR036779">
    <property type="entry name" value="LysM_dom_sf"/>
</dbReference>
<feature type="compositionally biased region" description="Low complexity" evidence="1">
    <location>
        <begin position="93"/>
        <end position="106"/>
    </location>
</feature>
<feature type="domain" description="LysM" evidence="2">
    <location>
        <begin position="164"/>
        <end position="208"/>
    </location>
</feature>
<feature type="region of interest" description="Disordered" evidence="1">
    <location>
        <begin position="75"/>
        <end position="106"/>
    </location>
</feature>
<name>A0A852VSJ6_9MICO</name>
<dbReference type="InterPro" id="IPR023346">
    <property type="entry name" value="Lysozyme-like_dom_sf"/>
</dbReference>
<dbReference type="Pfam" id="PF01464">
    <property type="entry name" value="SLT"/>
    <property type="match status" value="1"/>
</dbReference>
<dbReference type="GO" id="GO:0008932">
    <property type="term" value="F:lytic endotransglycosylase activity"/>
    <property type="evidence" value="ECO:0007669"/>
    <property type="project" value="TreeGrafter"/>
</dbReference>
<dbReference type="SUPFAM" id="SSF54106">
    <property type="entry name" value="LysM domain"/>
    <property type="match status" value="3"/>
</dbReference>
<evidence type="ECO:0000259" key="2">
    <source>
        <dbReference type="PROSITE" id="PS51782"/>
    </source>
</evidence>
<feature type="compositionally biased region" description="Polar residues" evidence="1">
    <location>
        <begin position="159"/>
        <end position="173"/>
    </location>
</feature>
<feature type="region of interest" description="Disordered" evidence="1">
    <location>
        <begin position="144"/>
        <end position="173"/>
    </location>
</feature>
<reference evidence="3 4" key="1">
    <citation type="submission" date="2020-07" db="EMBL/GenBank/DDBJ databases">
        <title>Sequencing the genomes of 1000 actinobacteria strains.</title>
        <authorList>
            <person name="Klenk H.-P."/>
        </authorList>
    </citation>
    <scope>NUCLEOTIDE SEQUENCE [LARGE SCALE GENOMIC DNA]</scope>
    <source>
        <strain evidence="3 4">DSM 26154</strain>
    </source>
</reference>
<dbReference type="AlphaFoldDB" id="A0A852VSJ6"/>
<dbReference type="Gene3D" id="1.10.530.10">
    <property type="match status" value="1"/>
</dbReference>
<dbReference type="RefSeq" id="WP_185989811.1">
    <property type="nucleotide sequence ID" value="NZ_JACCAE010000001.1"/>
</dbReference>
<evidence type="ECO:0000313" key="3">
    <source>
        <dbReference type="EMBL" id="NYF96805.1"/>
    </source>
</evidence>
<dbReference type="Gene3D" id="3.10.350.10">
    <property type="entry name" value="LysM domain"/>
    <property type="match status" value="3"/>
</dbReference>
<feature type="region of interest" description="Disordered" evidence="1">
    <location>
        <begin position="200"/>
        <end position="228"/>
    </location>
</feature>
<proteinExistence type="predicted"/>
<organism evidence="3 4">
    <name type="scientific">Janibacter cremeus</name>
    <dbReference type="NCBI Taxonomy" id="1285192"/>
    <lineage>
        <taxon>Bacteria</taxon>
        <taxon>Bacillati</taxon>
        <taxon>Actinomycetota</taxon>
        <taxon>Actinomycetes</taxon>
        <taxon>Micrococcales</taxon>
        <taxon>Intrasporangiaceae</taxon>
        <taxon>Janibacter</taxon>
    </lineage>
</organism>
<dbReference type="CDD" id="cd00118">
    <property type="entry name" value="LysM"/>
    <property type="match status" value="3"/>
</dbReference>
<evidence type="ECO:0000313" key="4">
    <source>
        <dbReference type="Proteomes" id="UP000554054"/>
    </source>
</evidence>
<gene>
    <name evidence="3" type="ORF">BJY20_000197</name>
</gene>
<dbReference type="SUPFAM" id="SSF53955">
    <property type="entry name" value="Lysozyme-like"/>
    <property type="match status" value="1"/>
</dbReference>
<dbReference type="PANTHER" id="PTHR33734">
    <property type="entry name" value="LYSM DOMAIN-CONTAINING GPI-ANCHORED PROTEIN 2"/>
    <property type="match status" value="1"/>
</dbReference>
<dbReference type="EMBL" id="JACCAE010000001">
    <property type="protein sequence ID" value="NYF96805.1"/>
    <property type="molecule type" value="Genomic_DNA"/>
</dbReference>
<protein>
    <submittedName>
        <fullName evidence="3">LysM repeat protein</fullName>
    </submittedName>
</protein>
<comment type="caution">
    <text evidence="3">The sequence shown here is derived from an EMBL/GenBank/DDBJ whole genome shotgun (WGS) entry which is preliminary data.</text>
</comment>
<accession>A0A852VSJ6</accession>
<dbReference type="SMART" id="SM00257">
    <property type="entry name" value="LysM"/>
    <property type="match status" value="3"/>
</dbReference>
<feature type="domain" description="LysM" evidence="2">
    <location>
        <begin position="35"/>
        <end position="79"/>
    </location>
</feature>
<dbReference type="Pfam" id="PF01476">
    <property type="entry name" value="LysM"/>
    <property type="match status" value="3"/>
</dbReference>
<dbReference type="PANTHER" id="PTHR33734:SF22">
    <property type="entry name" value="MEMBRANE-BOUND LYTIC MUREIN TRANSGLYCOSYLASE D"/>
    <property type="match status" value="1"/>
</dbReference>
<dbReference type="PROSITE" id="PS51782">
    <property type="entry name" value="LYSM"/>
    <property type="match status" value="3"/>
</dbReference>
<feature type="compositionally biased region" description="Polar residues" evidence="1">
    <location>
        <begin position="206"/>
        <end position="218"/>
    </location>
</feature>
<dbReference type="Proteomes" id="UP000554054">
    <property type="component" value="Unassembled WGS sequence"/>
</dbReference>
<keyword evidence="4" id="KW-1185">Reference proteome</keyword>
<feature type="domain" description="LysM" evidence="2">
    <location>
        <begin position="103"/>
        <end position="146"/>
    </location>
</feature>
<dbReference type="InterPro" id="IPR008258">
    <property type="entry name" value="Transglycosylase_SLT_dom_1"/>
</dbReference>